<evidence type="ECO:0000313" key="1">
    <source>
        <dbReference type="EMBL" id="MFD1707561.1"/>
    </source>
</evidence>
<comment type="caution">
    <text evidence="1">The sequence shown here is derived from an EMBL/GenBank/DDBJ whole genome shotgun (WGS) entry which is preliminary data.</text>
</comment>
<accession>A0ABW4KLA5</accession>
<protein>
    <submittedName>
        <fullName evidence="1">Uncharacterized protein</fullName>
    </submittedName>
</protein>
<dbReference type="Proteomes" id="UP001597301">
    <property type="component" value="Unassembled WGS sequence"/>
</dbReference>
<name>A0ABW4KLA5_9BACI</name>
<evidence type="ECO:0000313" key="2">
    <source>
        <dbReference type="Proteomes" id="UP001597301"/>
    </source>
</evidence>
<gene>
    <name evidence="1" type="ORF">ACFSCZ_12585</name>
</gene>
<sequence>MPEVYIFSQDDNMLTVISDSTGLVSTLFKDQLNGVPDEPFSFSIEADVVYAKHVKEEEVC</sequence>
<dbReference type="RefSeq" id="WP_380774275.1">
    <property type="nucleotide sequence ID" value="NZ_JBHUEO010000037.1"/>
</dbReference>
<reference evidence="2" key="1">
    <citation type="journal article" date="2019" name="Int. J. Syst. Evol. Microbiol.">
        <title>The Global Catalogue of Microorganisms (GCM) 10K type strain sequencing project: providing services to taxonomists for standard genome sequencing and annotation.</title>
        <authorList>
            <consortium name="The Broad Institute Genomics Platform"/>
            <consortium name="The Broad Institute Genome Sequencing Center for Infectious Disease"/>
            <person name="Wu L."/>
            <person name="Ma J."/>
        </authorList>
    </citation>
    <scope>NUCLEOTIDE SEQUENCE [LARGE SCALE GENOMIC DNA]</scope>
    <source>
        <strain evidence="2">CGMCC 1.12295</strain>
    </source>
</reference>
<proteinExistence type="predicted"/>
<organism evidence="1 2">
    <name type="scientific">Siminovitchia sediminis</name>
    <dbReference type="NCBI Taxonomy" id="1274353"/>
    <lineage>
        <taxon>Bacteria</taxon>
        <taxon>Bacillati</taxon>
        <taxon>Bacillota</taxon>
        <taxon>Bacilli</taxon>
        <taxon>Bacillales</taxon>
        <taxon>Bacillaceae</taxon>
        <taxon>Siminovitchia</taxon>
    </lineage>
</organism>
<dbReference type="EMBL" id="JBHUEO010000037">
    <property type="protein sequence ID" value="MFD1707561.1"/>
    <property type="molecule type" value="Genomic_DNA"/>
</dbReference>
<keyword evidence="2" id="KW-1185">Reference proteome</keyword>